<dbReference type="VEuPathDB" id="VectorBase:AALB014827"/>
<sequence length="71" mass="8135">VFVFFFLLKSHYPRDEKVRVVAPRNTASRCLSVALPGRYETSLNSTATEHGNRVAHSRMFATSDQPAHRFR</sequence>
<dbReference type="Proteomes" id="UP000069272">
    <property type="component" value="Chromosome 2R"/>
</dbReference>
<keyword evidence="2" id="KW-1185">Reference proteome</keyword>
<name>A0A182FZ02_ANOAL</name>
<protein>
    <submittedName>
        <fullName evidence="1">Uncharacterized protein</fullName>
    </submittedName>
</protein>
<dbReference type="AlphaFoldDB" id="A0A182FZ02"/>
<reference evidence="1 2" key="1">
    <citation type="journal article" date="2017" name="G3 (Bethesda)">
        <title>The Physical Genome Mapping of Anopheles albimanus Corrected Scaffold Misassemblies and Identified Interarm Rearrangements in Genus Anopheles.</title>
        <authorList>
            <person name="Artemov G.N."/>
            <person name="Peery A.N."/>
            <person name="Jiang X."/>
            <person name="Tu Z."/>
            <person name="Stegniy V.N."/>
            <person name="Sharakhova M.V."/>
            <person name="Sharakhov I.V."/>
        </authorList>
    </citation>
    <scope>NUCLEOTIDE SEQUENCE [LARGE SCALE GENOMIC DNA]</scope>
    <source>
        <strain evidence="1 2">ALBI9_A</strain>
    </source>
</reference>
<proteinExistence type="predicted"/>
<reference evidence="1" key="2">
    <citation type="submission" date="2022-08" db="UniProtKB">
        <authorList>
            <consortium name="EnsemblMetazoa"/>
        </authorList>
    </citation>
    <scope>IDENTIFICATION</scope>
    <source>
        <strain evidence="1">STECLA/ALBI9_A</strain>
    </source>
</reference>
<dbReference type="EnsemblMetazoa" id="AALB014827-RA">
    <property type="protein sequence ID" value="AALB014827-PA"/>
    <property type="gene ID" value="AALB014827"/>
</dbReference>
<organism evidence="1 2">
    <name type="scientific">Anopheles albimanus</name>
    <name type="common">New world malaria mosquito</name>
    <dbReference type="NCBI Taxonomy" id="7167"/>
    <lineage>
        <taxon>Eukaryota</taxon>
        <taxon>Metazoa</taxon>
        <taxon>Ecdysozoa</taxon>
        <taxon>Arthropoda</taxon>
        <taxon>Hexapoda</taxon>
        <taxon>Insecta</taxon>
        <taxon>Pterygota</taxon>
        <taxon>Neoptera</taxon>
        <taxon>Endopterygota</taxon>
        <taxon>Diptera</taxon>
        <taxon>Nematocera</taxon>
        <taxon>Culicoidea</taxon>
        <taxon>Culicidae</taxon>
        <taxon>Anophelinae</taxon>
        <taxon>Anopheles</taxon>
    </lineage>
</organism>
<evidence type="ECO:0000313" key="2">
    <source>
        <dbReference type="Proteomes" id="UP000069272"/>
    </source>
</evidence>
<evidence type="ECO:0000313" key="1">
    <source>
        <dbReference type="EnsemblMetazoa" id="AALB014827-PA"/>
    </source>
</evidence>
<accession>A0A182FZ02</accession>